<comment type="caution">
    <text evidence="2">The sequence shown here is derived from an EMBL/GenBank/DDBJ whole genome shotgun (WGS) entry which is preliminary data.</text>
</comment>
<dbReference type="InterPro" id="IPR036390">
    <property type="entry name" value="WH_DNA-bd_sf"/>
</dbReference>
<dbReference type="InterPro" id="IPR000835">
    <property type="entry name" value="HTH_MarR-typ"/>
</dbReference>
<proteinExistence type="predicted"/>
<evidence type="ECO:0000313" key="2">
    <source>
        <dbReference type="EMBL" id="MDJ1129135.1"/>
    </source>
</evidence>
<sequence>MGEIKGRDEREQLLSAWLRITSNISQLQRFDDLRYNEAVICNLLMKNKMENPGTMLTATDLCRESHIMKSQMNRTLQAMEEKGIVRRHRSTEDRRRVFMELREDSDLYDKQHARVLRTVDALADRLEGLDLTQVVAVLDAVSEAAEDLVAEDRLEKARATA</sequence>
<dbReference type="InterPro" id="IPR036388">
    <property type="entry name" value="WH-like_DNA-bd_sf"/>
</dbReference>
<reference evidence="2" key="1">
    <citation type="submission" date="2023-05" db="EMBL/GenBank/DDBJ databases">
        <title>[olsenella] sp. nov., isolated from a pig farm feces dump.</title>
        <authorList>
            <person name="Chang Y.-H."/>
        </authorList>
    </citation>
    <scope>NUCLEOTIDE SEQUENCE</scope>
    <source>
        <strain evidence="2">YH-ols2217</strain>
    </source>
</reference>
<dbReference type="SUPFAM" id="SSF46785">
    <property type="entry name" value="Winged helix' DNA-binding domain"/>
    <property type="match status" value="1"/>
</dbReference>
<evidence type="ECO:0000259" key="1">
    <source>
        <dbReference type="PROSITE" id="PS50995"/>
    </source>
</evidence>
<protein>
    <submittedName>
        <fullName evidence="2">MarR family transcriptional regulator</fullName>
    </submittedName>
</protein>
<dbReference type="Pfam" id="PF12802">
    <property type="entry name" value="MarR_2"/>
    <property type="match status" value="1"/>
</dbReference>
<dbReference type="EMBL" id="JASJEX010000002">
    <property type="protein sequence ID" value="MDJ1129135.1"/>
    <property type="molecule type" value="Genomic_DNA"/>
</dbReference>
<evidence type="ECO:0000313" key="3">
    <source>
        <dbReference type="Proteomes" id="UP001431693"/>
    </source>
</evidence>
<keyword evidence="3" id="KW-1185">Reference proteome</keyword>
<dbReference type="PROSITE" id="PS50995">
    <property type="entry name" value="HTH_MARR_2"/>
    <property type="match status" value="1"/>
</dbReference>
<dbReference type="RefSeq" id="WP_283713868.1">
    <property type="nucleotide sequence ID" value="NZ_JASJEW010000007.1"/>
</dbReference>
<accession>A0ABT6ZJB2</accession>
<organism evidence="2 3">
    <name type="scientific">Kribbibacterium absianum</name>
    <dbReference type="NCBI Taxonomy" id="3044210"/>
    <lineage>
        <taxon>Bacteria</taxon>
        <taxon>Bacillati</taxon>
        <taxon>Actinomycetota</taxon>
        <taxon>Coriobacteriia</taxon>
        <taxon>Coriobacteriales</taxon>
        <taxon>Kribbibacteriaceae</taxon>
        <taxon>Kribbibacterium</taxon>
    </lineage>
</organism>
<dbReference type="Gene3D" id="1.10.10.10">
    <property type="entry name" value="Winged helix-like DNA-binding domain superfamily/Winged helix DNA-binding domain"/>
    <property type="match status" value="1"/>
</dbReference>
<gene>
    <name evidence="2" type="ORF">QJ043_03425</name>
</gene>
<dbReference type="Proteomes" id="UP001431693">
    <property type="component" value="Unassembled WGS sequence"/>
</dbReference>
<feature type="domain" description="HTH marR-type" evidence="1">
    <location>
        <begin position="10"/>
        <end position="143"/>
    </location>
</feature>
<name>A0ABT6ZJB2_9ACTN</name>